<evidence type="ECO:0000256" key="2">
    <source>
        <dbReference type="ARBA" id="ARBA00022750"/>
    </source>
</evidence>
<feature type="signal peptide" evidence="5">
    <location>
        <begin position="1"/>
        <end position="25"/>
    </location>
</feature>
<dbReference type="GO" id="GO:0006508">
    <property type="term" value="P:proteolysis"/>
    <property type="evidence" value="ECO:0007669"/>
    <property type="project" value="UniProtKB-KW"/>
</dbReference>
<keyword evidence="8" id="KW-1185">Reference proteome</keyword>
<dbReference type="Gene3D" id="2.40.70.10">
    <property type="entry name" value="Acid Proteases"/>
    <property type="match status" value="2"/>
</dbReference>
<dbReference type="PANTHER" id="PTHR47966:SF51">
    <property type="entry name" value="BETA-SITE APP-CLEAVING ENZYME, ISOFORM A-RELATED"/>
    <property type="match status" value="1"/>
</dbReference>
<dbReference type="InterPro" id="IPR033121">
    <property type="entry name" value="PEPTIDASE_A1"/>
</dbReference>
<feature type="chain" id="PRO_5012982910" evidence="5">
    <location>
        <begin position="26"/>
        <end position="524"/>
    </location>
</feature>
<dbReference type="CDD" id="cd05471">
    <property type="entry name" value="pepsin_like"/>
    <property type="match status" value="1"/>
</dbReference>
<evidence type="ECO:0000256" key="4">
    <source>
        <dbReference type="SAM" id="Phobius"/>
    </source>
</evidence>
<dbReference type="Pfam" id="PF00026">
    <property type="entry name" value="Asp"/>
    <property type="match status" value="1"/>
</dbReference>
<feature type="compositionally biased region" description="Acidic residues" evidence="3">
    <location>
        <begin position="437"/>
        <end position="448"/>
    </location>
</feature>
<dbReference type="InterPro" id="IPR001969">
    <property type="entry name" value="Aspartic_peptidase_AS"/>
</dbReference>
<sequence>MKFPLATPLVLYLSLLLDELPLAQAIRFPVEGRIGGFSNQNAARNLGRLGRRASITGTPDLSNVGNVQYQTNITLNGQQFKVLVDTGSSDLSVTGTVQGAKDTGKTAEVTYAIGATSGPVKTATLDFEGYTVKDQAFIEQSVDSSHDEGGGIIGLGPGGASVVQSVYGQGQGDPVLDRIFRQNTSTPNFITILLGRAGDPTDTFVGDITVGEVVQPFGNITQQPKLPVTQMAHRSGQHWTALLDANGIIGPDGQKINTTKKSSGNRFNVMFDSGFTFPQVTKSVAAAIYGRVPGAKLTTVTGITGDMWTLPCSTELNVTFLFSGVQFPIHPLDTVTNAFYGPPDEHGNPTCIGAFQPTTDEQEGIDIILGMSFLRNAYIFINFGDFVDGALAKVGDPYVQLLPLTDPAEAHADFVQVRTNGVDHSSQLHLLPAVPDNSEDDDDDDDSSSSDSGIKKYLPYIIAGSVAGGLILIALVLYALFGGSRRKYRRLHDPAPAGLPATSLPNPYDNHPPPFAQYQPSRRY</sequence>
<feature type="domain" description="Peptidase A1" evidence="6">
    <location>
        <begin position="69"/>
        <end position="391"/>
    </location>
</feature>
<dbReference type="AlphaFoldDB" id="A0A1Y2J1T0"/>
<keyword evidence="5" id="KW-0732">Signal</keyword>
<feature type="region of interest" description="Disordered" evidence="3">
    <location>
        <begin position="499"/>
        <end position="524"/>
    </location>
</feature>
<proteinExistence type="inferred from homology"/>
<keyword evidence="7" id="KW-0645">Protease</keyword>
<keyword evidence="2" id="KW-0378">Hydrolase</keyword>
<dbReference type="SUPFAM" id="SSF50630">
    <property type="entry name" value="Acid proteases"/>
    <property type="match status" value="1"/>
</dbReference>
<name>A0A1Y2J1T0_TRAC3</name>
<evidence type="ECO:0000256" key="1">
    <source>
        <dbReference type="ARBA" id="ARBA00007447"/>
    </source>
</evidence>
<dbReference type="EMBL" id="KZ084089">
    <property type="protein sequence ID" value="OSD06863.1"/>
    <property type="molecule type" value="Genomic_DNA"/>
</dbReference>
<evidence type="ECO:0000256" key="3">
    <source>
        <dbReference type="SAM" id="MobiDB-lite"/>
    </source>
</evidence>
<evidence type="ECO:0000313" key="7">
    <source>
        <dbReference type="EMBL" id="OSD06863.1"/>
    </source>
</evidence>
<dbReference type="PANTHER" id="PTHR47966">
    <property type="entry name" value="BETA-SITE APP-CLEAVING ENZYME, ISOFORM A-RELATED"/>
    <property type="match status" value="1"/>
</dbReference>
<organism evidence="7 8">
    <name type="scientific">Trametes coccinea (strain BRFM310)</name>
    <name type="common">Pycnoporus coccineus</name>
    <dbReference type="NCBI Taxonomy" id="1353009"/>
    <lineage>
        <taxon>Eukaryota</taxon>
        <taxon>Fungi</taxon>
        <taxon>Dikarya</taxon>
        <taxon>Basidiomycota</taxon>
        <taxon>Agaricomycotina</taxon>
        <taxon>Agaricomycetes</taxon>
        <taxon>Polyporales</taxon>
        <taxon>Polyporaceae</taxon>
        <taxon>Trametes</taxon>
    </lineage>
</organism>
<comment type="similarity">
    <text evidence="1">Belongs to the peptidase A1 family.</text>
</comment>
<feature type="region of interest" description="Disordered" evidence="3">
    <location>
        <begin position="432"/>
        <end position="451"/>
    </location>
</feature>
<protein>
    <submittedName>
        <fullName evidence="7">Acid protease</fullName>
    </submittedName>
</protein>
<evidence type="ECO:0000259" key="6">
    <source>
        <dbReference type="PROSITE" id="PS51767"/>
    </source>
</evidence>
<reference evidence="7 8" key="1">
    <citation type="journal article" date="2015" name="Biotechnol. Biofuels">
        <title>Enhanced degradation of softwood versus hardwood by the white-rot fungus Pycnoporus coccineus.</title>
        <authorList>
            <person name="Couturier M."/>
            <person name="Navarro D."/>
            <person name="Chevret D."/>
            <person name="Henrissat B."/>
            <person name="Piumi F."/>
            <person name="Ruiz-Duenas F.J."/>
            <person name="Martinez A.T."/>
            <person name="Grigoriev I.V."/>
            <person name="Riley R."/>
            <person name="Lipzen A."/>
            <person name="Berrin J.G."/>
            <person name="Master E.R."/>
            <person name="Rosso M.N."/>
        </authorList>
    </citation>
    <scope>NUCLEOTIDE SEQUENCE [LARGE SCALE GENOMIC DNA]</scope>
    <source>
        <strain evidence="7 8">BRFM310</strain>
    </source>
</reference>
<feature type="transmembrane region" description="Helical" evidence="4">
    <location>
        <begin position="457"/>
        <end position="481"/>
    </location>
</feature>
<keyword evidence="4" id="KW-1133">Transmembrane helix</keyword>
<evidence type="ECO:0000256" key="5">
    <source>
        <dbReference type="SAM" id="SignalP"/>
    </source>
</evidence>
<dbReference type="PROSITE" id="PS00141">
    <property type="entry name" value="ASP_PROTEASE"/>
    <property type="match status" value="1"/>
</dbReference>
<keyword evidence="2" id="KW-0064">Aspartyl protease</keyword>
<keyword evidence="4" id="KW-0812">Transmembrane</keyword>
<evidence type="ECO:0000313" key="8">
    <source>
        <dbReference type="Proteomes" id="UP000193067"/>
    </source>
</evidence>
<accession>A0A1Y2J1T0</accession>
<dbReference type="Proteomes" id="UP000193067">
    <property type="component" value="Unassembled WGS sequence"/>
</dbReference>
<dbReference type="InterPro" id="IPR001461">
    <property type="entry name" value="Aspartic_peptidase_A1"/>
</dbReference>
<dbReference type="GO" id="GO:0004190">
    <property type="term" value="F:aspartic-type endopeptidase activity"/>
    <property type="evidence" value="ECO:0007669"/>
    <property type="project" value="UniProtKB-KW"/>
</dbReference>
<dbReference type="STRING" id="1353009.A0A1Y2J1T0"/>
<dbReference type="InterPro" id="IPR021109">
    <property type="entry name" value="Peptidase_aspartic_dom_sf"/>
</dbReference>
<dbReference type="InterPro" id="IPR034164">
    <property type="entry name" value="Pepsin-like_dom"/>
</dbReference>
<dbReference type="PROSITE" id="PS51767">
    <property type="entry name" value="PEPTIDASE_A1"/>
    <property type="match status" value="1"/>
</dbReference>
<keyword evidence="4" id="KW-0472">Membrane</keyword>
<dbReference type="OrthoDB" id="15189at2759"/>
<gene>
    <name evidence="7" type="ORF">PYCCODRAFT_1464014</name>
</gene>